<protein>
    <submittedName>
        <fullName evidence="1">Uncharacterized protein</fullName>
    </submittedName>
</protein>
<proteinExistence type="predicted"/>
<dbReference type="EMBL" id="CM046116">
    <property type="protein sequence ID" value="KAI8421984.1"/>
    <property type="molecule type" value="Genomic_DNA"/>
</dbReference>
<accession>A0ACC0JD34</accession>
<comment type="caution">
    <text evidence="1">The sequence shown here is derived from an EMBL/GenBank/DDBJ whole genome shotgun (WGS) entry which is preliminary data.</text>
</comment>
<sequence>MLARCCWPVLAECVKAKEREDMKKKTKDVDVAADDDDGTRAEPGRIVSYDYKYYDIEGVPNSAASSDAQKYINLSIAGEDIIQVIASFEQTTRYNYHKLIMNKFFVLALFALVAACSAAPTETPAYLEPEAAAEGVEASEHDKRAILFDTSAGYRYLPEYEYKYRHGYPSFYRYEYPSVPAQAYPYSSYPYSTYPYSSESFPTVDVAADDDDGTRAEPGRIVSYDYKYDIEGVPNSADEQILCTRSLRLVAACSAAPTETPAYLEPEAAAEGVEASEHDKRAILFATSAGYRYLPEYEYKYRNGYPSFYRYEYPSVPAQTYPYSTYPYSTYPYRYNYHKLIMNKFFVLALFALVAACSAAPTETPVYLEPEAAAEGVEASEHDKRAILFDTSAGYRYLPEYEYKYRHGYPSFYRYEYPSVPAQAYPYSSYPYSTYPYSSEIDVAADDDDGTRAEPGRIVSYDYKYDIEGVPNSADEQILVLALFALVAACSAAPPETPAYLEPEAAAEGVEASEHDKRAILFDTSAGYRYLPEYEYKYRSGYPPTTDMSTLSPGSGLPLLLPTGPTLPTLTGIYEYEYTVASPSLRPLFSSGRLPADDDDDDEYLHSPIYVPLLGTGLLSEQEGLGHSSHAGPVRIGNFARTIESLRRLQVPAKHQQMFLRSDFWPEGVVFRRFWTIRWRGDA</sequence>
<organism evidence="1 2">
    <name type="scientific">Choristoneura fumiferana</name>
    <name type="common">Spruce budworm moth</name>
    <name type="synonym">Archips fumiferana</name>
    <dbReference type="NCBI Taxonomy" id="7141"/>
    <lineage>
        <taxon>Eukaryota</taxon>
        <taxon>Metazoa</taxon>
        <taxon>Ecdysozoa</taxon>
        <taxon>Arthropoda</taxon>
        <taxon>Hexapoda</taxon>
        <taxon>Insecta</taxon>
        <taxon>Pterygota</taxon>
        <taxon>Neoptera</taxon>
        <taxon>Endopterygota</taxon>
        <taxon>Lepidoptera</taxon>
        <taxon>Glossata</taxon>
        <taxon>Ditrysia</taxon>
        <taxon>Tortricoidea</taxon>
        <taxon>Tortricidae</taxon>
        <taxon>Tortricinae</taxon>
        <taxon>Choristoneura</taxon>
    </lineage>
</organism>
<evidence type="ECO:0000313" key="2">
    <source>
        <dbReference type="Proteomes" id="UP001064048"/>
    </source>
</evidence>
<keyword evidence="2" id="KW-1185">Reference proteome</keyword>
<gene>
    <name evidence="1" type="ORF">MSG28_009890</name>
</gene>
<reference evidence="1 2" key="1">
    <citation type="journal article" date="2022" name="Genome Biol. Evol.">
        <title>The Spruce Budworm Genome: Reconstructing the Evolutionary History of Antifreeze Proteins.</title>
        <authorList>
            <person name="Beliveau C."/>
            <person name="Gagne P."/>
            <person name="Picq S."/>
            <person name="Vernygora O."/>
            <person name="Keeling C.I."/>
            <person name="Pinkney K."/>
            <person name="Doucet D."/>
            <person name="Wen F."/>
            <person name="Johnston J.S."/>
            <person name="Maaroufi H."/>
            <person name="Boyle B."/>
            <person name="Laroche J."/>
            <person name="Dewar K."/>
            <person name="Juretic N."/>
            <person name="Blackburn G."/>
            <person name="Nisole A."/>
            <person name="Brunet B."/>
            <person name="Brandao M."/>
            <person name="Lumley L."/>
            <person name="Duan J."/>
            <person name="Quan G."/>
            <person name="Lucarotti C.J."/>
            <person name="Roe A.D."/>
            <person name="Sperling F.A.H."/>
            <person name="Levesque R.C."/>
            <person name="Cusson M."/>
        </authorList>
    </citation>
    <scope>NUCLEOTIDE SEQUENCE [LARGE SCALE GENOMIC DNA]</scope>
    <source>
        <strain evidence="1">Glfc:IPQL:Cfum</strain>
    </source>
</reference>
<dbReference type="Proteomes" id="UP001064048">
    <property type="component" value="Chromosome 16"/>
</dbReference>
<name>A0ACC0JD34_CHOFU</name>
<evidence type="ECO:0000313" key="1">
    <source>
        <dbReference type="EMBL" id="KAI8421984.1"/>
    </source>
</evidence>